<dbReference type="RefSeq" id="WP_153586979.1">
    <property type="nucleotide sequence ID" value="NZ_WJBU01000030.1"/>
</dbReference>
<reference evidence="1 2" key="1">
    <citation type="submission" date="2019-11" db="EMBL/GenBank/DDBJ databases">
        <title>Caenimonas koreensis gen. nov., sp. nov., isolated from activated sludge.</title>
        <authorList>
            <person name="Seung H.R."/>
        </authorList>
    </citation>
    <scope>NUCLEOTIDE SEQUENCE [LARGE SCALE GENOMIC DNA]</scope>
    <source>
        <strain evidence="1 2">EMB320</strain>
    </source>
</reference>
<organism evidence="1 2">
    <name type="scientific">Caenimonas koreensis DSM 17982</name>
    <dbReference type="NCBI Taxonomy" id="1121255"/>
    <lineage>
        <taxon>Bacteria</taxon>
        <taxon>Pseudomonadati</taxon>
        <taxon>Pseudomonadota</taxon>
        <taxon>Betaproteobacteria</taxon>
        <taxon>Burkholderiales</taxon>
        <taxon>Comamonadaceae</taxon>
        <taxon>Caenimonas</taxon>
    </lineage>
</organism>
<evidence type="ECO:0000313" key="1">
    <source>
        <dbReference type="EMBL" id="MRD49685.1"/>
    </source>
</evidence>
<protein>
    <submittedName>
        <fullName evidence="1">Uncharacterized protein</fullName>
    </submittedName>
</protein>
<dbReference type="Proteomes" id="UP000487350">
    <property type="component" value="Unassembled WGS sequence"/>
</dbReference>
<keyword evidence="2" id="KW-1185">Reference proteome</keyword>
<sequence>MTRRPSDPPSHSASAVGVPPDVAALGLPWRLDIQHGYARFLRVDGRPALGVAVDLDSDEGLALLASPDLRVALLQYIVKAANGLQRDAFGALRSLSEWGGLAPRPGDPPGLAQAQEAALAALRAYERSGAPLTSAEGASFASWFEAAYHDAAAPVAATDLAGGRHKTTAFAWALHGYRRGIGAI</sequence>
<dbReference type="AlphaFoldDB" id="A0A844AZB4"/>
<proteinExistence type="predicted"/>
<evidence type="ECO:0000313" key="2">
    <source>
        <dbReference type="Proteomes" id="UP000487350"/>
    </source>
</evidence>
<accession>A0A844AZB4</accession>
<name>A0A844AZB4_9BURK</name>
<dbReference type="EMBL" id="WJBU01000030">
    <property type="protein sequence ID" value="MRD49685.1"/>
    <property type="molecule type" value="Genomic_DNA"/>
</dbReference>
<gene>
    <name evidence="1" type="ORF">GHT07_20640</name>
</gene>
<comment type="caution">
    <text evidence="1">The sequence shown here is derived from an EMBL/GenBank/DDBJ whole genome shotgun (WGS) entry which is preliminary data.</text>
</comment>